<dbReference type="InterPro" id="IPR027417">
    <property type="entry name" value="P-loop_NTPase"/>
</dbReference>
<gene>
    <name evidence="11" type="primary">rbsA</name>
    <name evidence="11" type="ORF">MPLDJ20_20164</name>
</gene>
<dbReference type="InterPro" id="IPR050107">
    <property type="entry name" value="ABC_carbohydrate_import_ATPase"/>
</dbReference>
<comment type="similarity">
    <text evidence="1">Belongs to the ABC transporter superfamily.</text>
</comment>
<keyword evidence="7 11" id="KW-0067">ATP-binding</keyword>
<dbReference type="EMBL" id="CCNB01000012">
    <property type="protein sequence ID" value="CDX35381.1"/>
    <property type="molecule type" value="Genomic_DNA"/>
</dbReference>
<dbReference type="PANTHER" id="PTHR43790:SF3">
    <property type="entry name" value="D-ALLOSE IMPORT ATP-BINDING PROTEIN ALSA-RELATED"/>
    <property type="match status" value="1"/>
</dbReference>
<dbReference type="CDD" id="cd03215">
    <property type="entry name" value="ABC_Carb_Monos_II"/>
    <property type="match status" value="1"/>
</dbReference>
<proteinExistence type="inferred from homology"/>
<evidence type="ECO:0000256" key="1">
    <source>
        <dbReference type="ARBA" id="ARBA00005417"/>
    </source>
</evidence>
<dbReference type="GeneID" id="31890354"/>
<evidence type="ECO:0000256" key="2">
    <source>
        <dbReference type="ARBA" id="ARBA00022448"/>
    </source>
</evidence>
<keyword evidence="8" id="KW-1278">Translocase</keyword>
<evidence type="ECO:0000313" key="12">
    <source>
        <dbReference type="Proteomes" id="UP000046373"/>
    </source>
</evidence>
<dbReference type="Pfam" id="PF00005">
    <property type="entry name" value="ABC_tran"/>
    <property type="match status" value="2"/>
</dbReference>
<accession>A0A090EV84</accession>
<feature type="domain" description="ABC transporter" evidence="10">
    <location>
        <begin position="4"/>
        <end position="238"/>
    </location>
</feature>
<dbReference type="SUPFAM" id="SSF52540">
    <property type="entry name" value="P-loop containing nucleoside triphosphate hydrolases"/>
    <property type="match status" value="2"/>
</dbReference>
<organism evidence="11 12">
    <name type="scientific">Mesorhizobium plurifarium</name>
    <dbReference type="NCBI Taxonomy" id="69974"/>
    <lineage>
        <taxon>Bacteria</taxon>
        <taxon>Pseudomonadati</taxon>
        <taxon>Pseudomonadota</taxon>
        <taxon>Alphaproteobacteria</taxon>
        <taxon>Hyphomicrobiales</taxon>
        <taxon>Phyllobacteriaceae</taxon>
        <taxon>Mesorhizobium</taxon>
    </lineage>
</organism>
<dbReference type="Gene3D" id="3.40.50.300">
    <property type="entry name" value="P-loop containing nucleotide triphosphate hydrolases"/>
    <property type="match status" value="2"/>
</dbReference>
<keyword evidence="6" id="KW-0547">Nucleotide-binding</keyword>
<dbReference type="SMART" id="SM00382">
    <property type="entry name" value="AAA"/>
    <property type="match status" value="2"/>
</dbReference>
<evidence type="ECO:0000256" key="9">
    <source>
        <dbReference type="ARBA" id="ARBA00023136"/>
    </source>
</evidence>
<keyword evidence="4" id="KW-0762">Sugar transport</keyword>
<keyword evidence="2" id="KW-0813">Transport</keyword>
<dbReference type="PROSITE" id="PS50893">
    <property type="entry name" value="ABC_TRANSPORTER_2"/>
    <property type="match status" value="2"/>
</dbReference>
<dbReference type="InterPro" id="IPR003593">
    <property type="entry name" value="AAA+_ATPase"/>
</dbReference>
<feature type="domain" description="ABC transporter" evidence="10">
    <location>
        <begin position="251"/>
        <end position="490"/>
    </location>
</feature>
<sequence>MDTLSLEGIRKIYPNGTVALKGVDLVVRPGTVHGLLGANGAGKSTLIKILSGAITASGGTMRLGERQLAWKRPADAMKAGVATIYQHIPVVSTLSVIDNVFLSKTAGWRRSDEDAAKLRRVMEKIGYYLDPDATVGDLSIGQRQMVSIITALIEGAQIMVMDEPTASLGVEERDVVYKVVRQLTSIEGKAVIFVSHFLDEILALTDDVTVIRDGVVVLTARTSEVDSDAIANAIVGRAIEAIAREHAEKSADTGGIALSVKDLASGSRLAPANFNVATGEVLGLAGFLGSGRSEILHAVFGADPKAVGAVTLNDKPVGRSPRAAMRAGMALVPEDRSSQGLFMQSSVCMNISFPYLSSLSKWTVLPEVARERNVAEEMIRRLKIKTSSSESLVSELSGGNAQKVAIAKWLASRPAMLLLDEPTAGIDIGAKADILALIREFAANGGSVLLVSSEFEELLAVCDRILVLRKGHIVAERIASQTSEHELVLLASGA</sequence>
<dbReference type="PANTHER" id="PTHR43790">
    <property type="entry name" value="CARBOHYDRATE TRANSPORT ATP-BINDING PROTEIN MG119-RELATED"/>
    <property type="match status" value="1"/>
</dbReference>
<evidence type="ECO:0000259" key="10">
    <source>
        <dbReference type="PROSITE" id="PS50893"/>
    </source>
</evidence>
<dbReference type="PROSITE" id="PS00211">
    <property type="entry name" value="ABC_TRANSPORTER_1"/>
    <property type="match status" value="1"/>
</dbReference>
<protein>
    <submittedName>
        <fullName evidence="11">Ribose import ATP-binding protein RbsA 3</fullName>
        <ecNumber evidence="11">3.6.3.17</ecNumber>
    </submittedName>
</protein>
<keyword evidence="3" id="KW-1003">Cell membrane</keyword>
<dbReference type="EC" id="3.6.3.17" evidence="11"/>
<dbReference type="InterPro" id="IPR017871">
    <property type="entry name" value="ABC_transporter-like_CS"/>
</dbReference>
<dbReference type="GO" id="GO:0016887">
    <property type="term" value="F:ATP hydrolysis activity"/>
    <property type="evidence" value="ECO:0007669"/>
    <property type="project" value="InterPro"/>
</dbReference>
<name>A0A090EV84_MESPL</name>
<evidence type="ECO:0000313" key="11">
    <source>
        <dbReference type="EMBL" id="CDX35381.1"/>
    </source>
</evidence>
<dbReference type="GO" id="GO:0005524">
    <property type="term" value="F:ATP binding"/>
    <property type="evidence" value="ECO:0007669"/>
    <property type="project" value="UniProtKB-KW"/>
</dbReference>
<evidence type="ECO:0000256" key="3">
    <source>
        <dbReference type="ARBA" id="ARBA00022475"/>
    </source>
</evidence>
<dbReference type="CDD" id="cd03216">
    <property type="entry name" value="ABC_Carb_Monos_I"/>
    <property type="match status" value="1"/>
</dbReference>
<keyword evidence="9" id="KW-0472">Membrane</keyword>
<dbReference type="InterPro" id="IPR003439">
    <property type="entry name" value="ABC_transporter-like_ATP-bd"/>
</dbReference>
<keyword evidence="5" id="KW-0677">Repeat</keyword>
<dbReference type="AlphaFoldDB" id="A0A090EV84"/>
<evidence type="ECO:0000256" key="7">
    <source>
        <dbReference type="ARBA" id="ARBA00022840"/>
    </source>
</evidence>
<keyword evidence="11" id="KW-0378">Hydrolase</keyword>
<dbReference type="Proteomes" id="UP000046373">
    <property type="component" value="Unassembled WGS sequence"/>
</dbReference>
<evidence type="ECO:0000256" key="5">
    <source>
        <dbReference type="ARBA" id="ARBA00022737"/>
    </source>
</evidence>
<reference evidence="11 12" key="1">
    <citation type="submission" date="2014-08" db="EMBL/GenBank/DDBJ databases">
        <authorList>
            <person name="Moulin Lionel"/>
        </authorList>
    </citation>
    <scope>NUCLEOTIDE SEQUENCE [LARGE SCALE GENOMIC DNA]</scope>
</reference>
<evidence type="ECO:0000256" key="4">
    <source>
        <dbReference type="ARBA" id="ARBA00022597"/>
    </source>
</evidence>
<evidence type="ECO:0000256" key="8">
    <source>
        <dbReference type="ARBA" id="ARBA00022967"/>
    </source>
</evidence>
<evidence type="ECO:0000256" key="6">
    <source>
        <dbReference type="ARBA" id="ARBA00022741"/>
    </source>
</evidence>